<protein>
    <recommendedName>
        <fullName evidence="5 16">Protein transport protein SEC23</fullName>
    </recommendedName>
</protein>
<organism evidence="20 21">
    <name type="scientific">Kuraishia capsulata CBS 1993</name>
    <dbReference type="NCBI Taxonomy" id="1382522"/>
    <lineage>
        <taxon>Eukaryota</taxon>
        <taxon>Fungi</taxon>
        <taxon>Dikarya</taxon>
        <taxon>Ascomycota</taxon>
        <taxon>Saccharomycotina</taxon>
        <taxon>Pichiomycetes</taxon>
        <taxon>Pichiales</taxon>
        <taxon>Pichiaceae</taxon>
        <taxon>Kuraishia</taxon>
    </lineage>
</organism>
<dbReference type="Pfam" id="PF04815">
    <property type="entry name" value="Sec23_helical"/>
    <property type="match status" value="1"/>
</dbReference>
<evidence type="ECO:0000256" key="16">
    <source>
        <dbReference type="RuleBase" id="RU365030"/>
    </source>
</evidence>
<evidence type="ECO:0000256" key="12">
    <source>
        <dbReference type="ARBA" id="ARBA00023034"/>
    </source>
</evidence>
<dbReference type="InterPro" id="IPR029006">
    <property type="entry name" value="ADF-H/Gelsolin-like_dom_sf"/>
</dbReference>
<evidence type="ECO:0000313" key="21">
    <source>
        <dbReference type="Proteomes" id="UP000019384"/>
    </source>
</evidence>
<dbReference type="Gene3D" id="1.20.120.730">
    <property type="entry name" value="Sec23/Sec24 helical domain"/>
    <property type="match status" value="1"/>
</dbReference>
<dbReference type="Proteomes" id="UP000019384">
    <property type="component" value="Unassembled WGS sequence"/>
</dbReference>
<keyword evidence="9 16" id="KW-0862">Zinc</keyword>
<dbReference type="FunFam" id="1.20.120.730:FF:000005">
    <property type="entry name" value="Protein transport protein SEC23"/>
    <property type="match status" value="1"/>
</dbReference>
<dbReference type="SUPFAM" id="SSF82754">
    <property type="entry name" value="C-terminal, gelsolin-like domain of Sec23/24"/>
    <property type="match status" value="1"/>
</dbReference>
<evidence type="ECO:0000313" key="20">
    <source>
        <dbReference type="EMBL" id="CDK29340.1"/>
    </source>
</evidence>
<comment type="subcellular location">
    <subcellularLocation>
        <location evidence="16">Cytoplasm</location>
    </subcellularLocation>
    <subcellularLocation>
        <location evidence="1 16">Cytoplasmic vesicle</location>
        <location evidence="1 16">COPII-coated vesicle membrane</location>
        <topology evidence="1 16">Peripheral membrane protein</topology>
        <orientation evidence="1 16">Cytoplasmic side</orientation>
    </subcellularLocation>
    <subcellularLocation>
        <location evidence="2 16">Endoplasmic reticulum membrane</location>
        <topology evidence="2 16">Peripheral membrane protein</topology>
        <orientation evidence="2 16">Cytoplasmic side</orientation>
    </subcellularLocation>
    <subcellularLocation>
        <location evidence="16">Golgi apparatus membrane</location>
        <topology evidence="16">Peripheral membrane protein</topology>
        <orientation evidence="16">Cytoplasmic side</orientation>
    </subcellularLocation>
</comment>
<dbReference type="Gene3D" id="2.60.40.1670">
    <property type="entry name" value="beta-sandwich domain of Sec23/24"/>
    <property type="match status" value="1"/>
</dbReference>
<dbReference type="GO" id="GO:0005789">
    <property type="term" value="C:endoplasmic reticulum membrane"/>
    <property type="evidence" value="ECO:0007669"/>
    <property type="project" value="UniProtKB-SubCell"/>
</dbReference>
<reference evidence="20" key="1">
    <citation type="submission" date="2013-12" db="EMBL/GenBank/DDBJ databases">
        <authorList>
            <person name="Genoscope - CEA"/>
        </authorList>
    </citation>
    <scope>NUCLEOTIDE SEQUENCE</scope>
    <source>
        <strain evidence="20">CBS 1993</strain>
    </source>
</reference>
<evidence type="ECO:0000256" key="13">
    <source>
        <dbReference type="ARBA" id="ARBA00023136"/>
    </source>
</evidence>
<dbReference type="SUPFAM" id="SSF81811">
    <property type="entry name" value="Helical domain of Sec23/24"/>
    <property type="match status" value="1"/>
</dbReference>
<evidence type="ECO:0000256" key="1">
    <source>
        <dbReference type="ARBA" id="ARBA00004299"/>
    </source>
</evidence>
<keyword evidence="13 16" id="KW-0472">Membrane</keyword>
<evidence type="ECO:0000256" key="4">
    <source>
        <dbReference type="ARBA" id="ARBA00011845"/>
    </source>
</evidence>
<dbReference type="SUPFAM" id="SSF81995">
    <property type="entry name" value="beta-sandwich domain of Sec23/24"/>
    <property type="match status" value="1"/>
</dbReference>
<evidence type="ECO:0000256" key="7">
    <source>
        <dbReference type="ARBA" id="ARBA00022723"/>
    </source>
</evidence>
<comment type="subunit">
    <text evidence="4">The COPII coat is composed of at least 5 proteins: the SEC23/24 complex, the SEC13/31 complex, and the protein SAR1.</text>
</comment>
<feature type="domain" description="Sec23/Sec24 trunk" evidence="17">
    <location>
        <begin position="2"/>
        <end position="233"/>
    </location>
</feature>
<proteinExistence type="inferred from homology"/>
<evidence type="ECO:0000256" key="6">
    <source>
        <dbReference type="ARBA" id="ARBA00022448"/>
    </source>
</evidence>
<reference evidence="20" key="2">
    <citation type="submission" date="2014-02" db="EMBL/GenBank/DDBJ databases">
        <title>Complete DNA sequence of /Kuraishia capsulata/ illustrates novel genomic features among budding yeasts (/Saccharomycotina/).</title>
        <authorList>
            <person name="Morales L."/>
            <person name="Noel B."/>
            <person name="Porcel B."/>
            <person name="Marcet-Houben M."/>
            <person name="Hullo M-F."/>
            <person name="Sacerdot C."/>
            <person name="Tekaia F."/>
            <person name="Leh-Louis V."/>
            <person name="Despons L."/>
            <person name="Khanna V."/>
            <person name="Aury J-M."/>
            <person name="Barbe V."/>
            <person name="Couloux A."/>
            <person name="Labadie K."/>
            <person name="Pelletier E."/>
            <person name="Souciet J-L."/>
            <person name="Boekhout T."/>
            <person name="Gabaldon T."/>
            <person name="Wincker P."/>
            <person name="Dujon B."/>
        </authorList>
    </citation>
    <scope>NUCLEOTIDE SEQUENCE</scope>
    <source>
        <strain evidence="20">CBS 1993</strain>
    </source>
</reference>
<dbReference type="GO" id="GO:0070971">
    <property type="term" value="C:endoplasmic reticulum exit site"/>
    <property type="evidence" value="ECO:0007669"/>
    <property type="project" value="TreeGrafter"/>
</dbReference>
<comment type="function">
    <text evidence="15 16">Component of the coat protein complex II (COPII) which promotes the formation of transport vesicles from the endoplasmic reticulum (ER). The coat has two main functions, the physical deformation of the endoplasmic reticulum membrane into vesicles and the selection of cargo molecules.</text>
</comment>
<dbReference type="PANTHER" id="PTHR11141">
    <property type="entry name" value="PROTEIN TRANSPORT PROTEIN SEC23"/>
    <property type="match status" value="1"/>
</dbReference>
<keyword evidence="16" id="KW-0963">Cytoplasm</keyword>
<feature type="domain" description="Sec23/Sec24 helical" evidence="18">
    <location>
        <begin position="358"/>
        <end position="456"/>
    </location>
</feature>
<keyword evidence="12 16" id="KW-0333">Golgi apparatus</keyword>
<dbReference type="Gene3D" id="3.40.20.10">
    <property type="entry name" value="Severin"/>
    <property type="match status" value="1"/>
</dbReference>
<dbReference type="InterPro" id="IPR006900">
    <property type="entry name" value="Sec23/24_helical_dom"/>
</dbReference>
<dbReference type="GO" id="GO:0000139">
    <property type="term" value="C:Golgi membrane"/>
    <property type="evidence" value="ECO:0007669"/>
    <property type="project" value="UniProtKB-SubCell"/>
</dbReference>
<accession>W6MXR3</accession>
<evidence type="ECO:0000256" key="9">
    <source>
        <dbReference type="ARBA" id="ARBA00022833"/>
    </source>
</evidence>
<dbReference type="RefSeq" id="XP_022461327.1">
    <property type="nucleotide sequence ID" value="XM_022600513.1"/>
</dbReference>
<dbReference type="OrthoDB" id="10256289at2759"/>
<dbReference type="GO" id="GO:0006886">
    <property type="term" value="P:intracellular protein transport"/>
    <property type="evidence" value="ECO:0007669"/>
    <property type="project" value="InterPro"/>
</dbReference>
<dbReference type="GO" id="GO:0030127">
    <property type="term" value="C:COPII vesicle coat"/>
    <property type="evidence" value="ECO:0007669"/>
    <property type="project" value="InterPro"/>
</dbReference>
<dbReference type="InterPro" id="IPR006896">
    <property type="entry name" value="Sec23/24_trunk_dom"/>
</dbReference>
<evidence type="ECO:0000256" key="10">
    <source>
        <dbReference type="ARBA" id="ARBA00022892"/>
    </source>
</evidence>
<dbReference type="InterPro" id="IPR036175">
    <property type="entry name" value="Sec23/24_helical_dom_sf"/>
</dbReference>
<evidence type="ECO:0000259" key="17">
    <source>
        <dbReference type="Pfam" id="PF04811"/>
    </source>
</evidence>
<keyword evidence="10 16" id="KW-0931">ER-Golgi transport</keyword>
<dbReference type="InterPro" id="IPR036180">
    <property type="entry name" value="Gelsolin-like_dom_sf"/>
</dbReference>
<evidence type="ECO:0000256" key="3">
    <source>
        <dbReference type="ARBA" id="ARBA00009210"/>
    </source>
</evidence>
<evidence type="ECO:0000256" key="15">
    <source>
        <dbReference type="ARBA" id="ARBA00025471"/>
    </source>
</evidence>
<dbReference type="InterPro" id="IPR037550">
    <property type="entry name" value="Sec23_C"/>
</dbReference>
<name>W6MXR3_9ASCO</name>
<evidence type="ECO:0000256" key="14">
    <source>
        <dbReference type="ARBA" id="ARBA00023329"/>
    </source>
</evidence>
<keyword evidence="14 16" id="KW-0968">Cytoplasmic vesicle</keyword>
<sequence length="605" mass="67372">MLPQDALVGMITYGKNVNVHERTNTEANAFSCFNGAKSYTAAQVQKTLGLLSNDLRTRPDQTLVEQYPGARYIGDMAHCEFQFTLIFEQLLQDSFPLPKYSRPERCTGAAITVAQGILESCFPKSGGHILVFTGGACTHGPGKIVGTALKEPIRSHHDIGNDSAKYYKKAKAYYDTLAKRAASNGHTLDFFIGSYDQVGMSEMEALPHMTGGSVILSDSFSTAIFKQSLQRFFVKSPGIELDFALNATLEVKVSKELKVLGLVGHATSLNTKNASVGDREVGTGATTAWKLCSAASNSSYAIYFDMANTNSQTSAHTPLCYIQYIMHYQHADGTMRLNVTTVSRAMMQLGQQVSESFDQEAAAVIVAREAVSRILKDDSFDAVMWLDKTLVELCTKFGDYRKADPSSFRLSTHLSLFPQFMFHLRRSPFVQVFNNSPDESAYIRHVFLTEQVSNTLVMIQPTLTSYSLDRDPEPVLLDSVSIKPDCILLLDTFFHILIYHGSQIADWRRLGYHERDDYEYFMEFLELPRQEAAEILVDRFPLPRFIDTEEGGSQARFLYSKLNPTTSYKTDAAKAATNAGAVILTDDVSLQDFMKYVNEAVVKEA</sequence>
<dbReference type="CDD" id="cd11287">
    <property type="entry name" value="Sec23_C"/>
    <property type="match status" value="1"/>
</dbReference>
<dbReference type="SUPFAM" id="SSF53300">
    <property type="entry name" value="vWA-like"/>
    <property type="match status" value="1"/>
</dbReference>
<dbReference type="HOGENOM" id="CLU_008658_4_0_1"/>
<comment type="similarity">
    <text evidence="3 16">Belongs to the SEC23/SEC24 family. SEC23 subfamily.</text>
</comment>
<dbReference type="InterPro" id="IPR037364">
    <property type="entry name" value="Sec23"/>
</dbReference>
<dbReference type="GO" id="GO:0046872">
    <property type="term" value="F:metal ion binding"/>
    <property type="evidence" value="ECO:0007669"/>
    <property type="project" value="UniProtKB-KW"/>
</dbReference>
<keyword evidence="21" id="KW-1185">Reference proteome</keyword>
<dbReference type="GO" id="GO:0090110">
    <property type="term" value="P:COPII-coated vesicle cargo loading"/>
    <property type="evidence" value="ECO:0007669"/>
    <property type="project" value="TreeGrafter"/>
</dbReference>
<feature type="domain" description="Sec23/Sec24 beta-sandwich" evidence="19">
    <location>
        <begin position="244"/>
        <end position="346"/>
    </location>
</feature>
<dbReference type="STRING" id="1382522.W6MXR3"/>
<evidence type="ECO:0000256" key="5">
    <source>
        <dbReference type="ARBA" id="ARBA00021212"/>
    </source>
</evidence>
<dbReference type="GeneID" id="34522715"/>
<dbReference type="Gene3D" id="3.40.50.410">
    <property type="entry name" value="von Willebrand factor, type A domain"/>
    <property type="match status" value="1"/>
</dbReference>
<evidence type="ECO:0000256" key="8">
    <source>
        <dbReference type="ARBA" id="ARBA00022824"/>
    </source>
</evidence>
<evidence type="ECO:0000256" key="11">
    <source>
        <dbReference type="ARBA" id="ARBA00022927"/>
    </source>
</evidence>
<keyword evidence="7 16" id="KW-0479">Metal-binding</keyword>
<gene>
    <name evidence="20" type="ORF">KUCA_T00005328001</name>
</gene>
<evidence type="ECO:0000259" key="18">
    <source>
        <dbReference type="Pfam" id="PF04815"/>
    </source>
</evidence>
<dbReference type="GO" id="GO:0005096">
    <property type="term" value="F:GTPase activator activity"/>
    <property type="evidence" value="ECO:0007669"/>
    <property type="project" value="TreeGrafter"/>
</dbReference>
<dbReference type="Pfam" id="PF08033">
    <property type="entry name" value="Sec23_BS"/>
    <property type="match status" value="1"/>
</dbReference>
<keyword evidence="8 16" id="KW-0256">Endoplasmic reticulum</keyword>
<keyword evidence="11 16" id="KW-0653">Protein transport</keyword>
<evidence type="ECO:0000259" key="19">
    <source>
        <dbReference type="Pfam" id="PF08033"/>
    </source>
</evidence>
<dbReference type="InterPro" id="IPR012990">
    <property type="entry name" value="Beta-sandwich_Sec23_24"/>
</dbReference>
<dbReference type="AlphaFoldDB" id="W6MXR3"/>
<dbReference type="InterPro" id="IPR036465">
    <property type="entry name" value="vWFA_dom_sf"/>
</dbReference>
<dbReference type="Pfam" id="PF04811">
    <property type="entry name" value="Sec23_trunk"/>
    <property type="match status" value="1"/>
</dbReference>
<dbReference type="EMBL" id="HG793130">
    <property type="protein sequence ID" value="CDK29340.1"/>
    <property type="molecule type" value="Genomic_DNA"/>
</dbReference>
<dbReference type="PANTHER" id="PTHR11141:SF0">
    <property type="entry name" value="PROTEIN TRANSPORT PROTEIN SEC23"/>
    <property type="match status" value="1"/>
</dbReference>
<evidence type="ECO:0000256" key="2">
    <source>
        <dbReference type="ARBA" id="ARBA00004397"/>
    </source>
</evidence>
<keyword evidence="6 16" id="KW-0813">Transport</keyword>
<dbReference type="FunFam" id="3.40.20.10:FF:000041">
    <property type="entry name" value="Protein transport protein SEC23"/>
    <property type="match status" value="1"/>
</dbReference>